<reference evidence="2" key="1">
    <citation type="submission" date="2023-06" db="EMBL/GenBank/DDBJ databases">
        <title>Genome-scale phylogeny and comparative genomics of the fungal order Sordariales.</title>
        <authorList>
            <consortium name="Lawrence Berkeley National Laboratory"/>
            <person name="Hensen N."/>
            <person name="Bonometti L."/>
            <person name="Westerberg I."/>
            <person name="Brannstrom I.O."/>
            <person name="Guillou S."/>
            <person name="Cros-Aarteil S."/>
            <person name="Calhoun S."/>
            <person name="Haridas S."/>
            <person name="Kuo A."/>
            <person name="Mondo S."/>
            <person name="Pangilinan J."/>
            <person name="Riley R."/>
            <person name="Labutti K."/>
            <person name="Andreopoulos B."/>
            <person name="Lipzen A."/>
            <person name="Chen C."/>
            <person name="Yanf M."/>
            <person name="Daum C."/>
            <person name="Ng V."/>
            <person name="Clum A."/>
            <person name="Steindorff A."/>
            <person name="Ohm R."/>
            <person name="Martin F."/>
            <person name="Silar P."/>
            <person name="Natvig D."/>
            <person name="Lalanne C."/>
            <person name="Gautier V."/>
            <person name="Ament-Velasquez S.L."/>
            <person name="Kruys A."/>
            <person name="Hutchinson M.I."/>
            <person name="Powell A.J."/>
            <person name="Barry K."/>
            <person name="Miller A.N."/>
            <person name="Grigoriev I.V."/>
            <person name="Debuchy R."/>
            <person name="Gladieux P."/>
            <person name="Thoren M.H."/>
            <person name="Johannesson H."/>
        </authorList>
    </citation>
    <scope>NUCLEOTIDE SEQUENCE</scope>
    <source>
        <strain evidence="2">CBS 606.72</strain>
    </source>
</reference>
<feature type="compositionally biased region" description="Basic and acidic residues" evidence="1">
    <location>
        <begin position="97"/>
        <end position="107"/>
    </location>
</feature>
<evidence type="ECO:0000313" key="2">
    <source>
        <dbReference type="EMBL" id="KAK0617711.1"/>
    </source>
</evidence>
<protein>
    <submittedName>
        <fullName evidence="2">Uncharacterized protein</fullName>
    </submittedName>
</protein>
<sequence length="124" mass="13067">MSGIISNLKEALNSKKRENATAPAYGPGHGPYSDNAPRQEQLDLPRGGAPTETQTDTRTDKMTAPDLPPKAATNTNFNAPEGTYGPHNSRLANALDPRVDSDRDGSPKHGISGYGGAAAEPEKK</sequence>
<dbReference type="EMBL" id="JAULSU010000005">
    <property type="protein sequence ID" value="KAK0617711.1"/>
    <property type="molecule type" value="Genomic_DNA"/>
</dbReference>
<evidence type="ECO:0000256" key="1">
    <source>
        <dbReference type="SAM" id="MobiDB-lite"/>
    </source>
</evidence>
<comment type="caution">
    <text evidence="2">The sequence shown here is derived from an EMBL/GenBank/DDBJ whole genome shotgun (WGS) entry which is preliminary data.</text>
</comment>
<organism evidence="2 3">
    <name type="scientific">Immersiella caudata</name>
    <dbReference type="NCBI Taxonomy" id="314043"/>
    <lineage>
        <taxon>Eukaryota</taxon>
        <taxon>Fungi</taxon>
        <taxon>Dikarya</taxon>
        <taxon>Ascomycota</taxon>
        <taxon>Pezizomycotina</taxon>
        <taxon>Sordariomycetes</taxon>
        <taxon>Sordariomycetidae</taxon>
        <taxon>Sordariales</taxon>
        <taxon>Lasiosphaeriaceae</taxon>
        <taxon>Immersiella</taxon>
    </lineage>
</organism>
<evidence type="ECO:0000313" key="3">
    <source>
        <dbReference type="Proteomes" id="UP001175000"/>
    </source>
</evidence>
<name>A0AA39WLP6_9PEZI</name>
<dbReference type="AlphaFoldDB" id="A0AA39WLP6"/>
<accession>A0AA39WLP6</accession>
<dbReference type="Proteomes" id="UP001175000">
    <property type="component" value="Unassembled WGS sequence"/>
</dbReference>
<feature type="region of interest" description="Disordered" evidence="1">
    <location>
        <begin position="1"/>
        <end position="124"/>
    </location>
</feature>
<keyword evidence="3" id="KW-1185">Reference proteome</keyword>
<proteinExistence type="predicted"/>
<gene>
    <name evidence="2" type="ORF">B0T14DRAFT_435414</name>
</gene>